<dbReference type="InterPro" id="IPR036052">
    <property type="entry name" value="TrpB-like_PALP_sf"/>
</dbReference>
<dbReference type="NCBIfam" id="NF006094">
    <property type="entry name" value="PRK08246.1"/>
    <property type="match status" value="1"/>
</dbReference>
<dbReference type="PANTHER" id="PTHR48078:SF6">
    <property type="entry name" value="L-THREONINE DEHYDRATASE CATABOLIC TDCB"/>
    <property type="match status" value="1"/>
</dbReference>
<evidence type="ECO:0000256" key="1">
    <source>
        <dbReference type="ARBA" id="ARBA00001933"/>
    </source>
</evidence>
<keyword evidence="6" id="KW-1185">Reference proteome</keyword>
<evidence type="ECO:0000313" key="5">
    <source>
        <dbReference type="EMBL" id="MDT9595206.1"/>
    </source>
</evidence>
<dbReference type="SUPFAM" id="SSF53686">
    <property type="entry name" value="Tryptophan synthase beta subunit-like PLP-dependent enzymes"/>
    <property type="match status" value="1"/>
</dbReference>
<dbReference type="RefSeq" id="WP_315735719.1">
    <property type="nucleotide sequence ID" value="NZ_JAVYII010000010.1"/>
</dbReference>
<gene>
    <name evidence="5" type="ORF">RDV89_19115</name>
</gene>
<comment type="cofactor">
    <cofactor evidence="1">
        <name>pyridoxal 5'-phosphate</name>
        <dbReference type="ChEBI" id="CHEBI:597326"/>
    </cofactor>
</comment>
<evidence type="ECO:0000256" key="2">
    <source>
        <dbReference type="ARBA" id="ARBA00022898"/>
    </source>
</evidence>
<dbReference type="Pfam" id="PF00291">
    <property type="entry name" value="PALP"/>
    <property type="match status" value="1"/>
</dbReference>
<feature type="domain" description="Tryptophan synthase beta chain-like PALP" evidence="4">
    <location>
        <begin position="20"/>
        <end position="303"/>
    </location>
</feature>
<dbReference type="Gene3D" id="3.40.50.1100">
    <property type="match status" value="2"/>
</dbReference>
<protein>
    <submittedName>
        <fullName evidence="5">Serine/threonine dehydratase</fullName>
    </submittedName>
</protein>
<evidence type="ECO:0000256" key="3">
    <source>
        <dbReference type="ARBA" id="ARBA00023239"/>
    </source>
</evidence>
<sequence length="319" mass="31437">MSAAVPTRAEIGAAAVAIAPYVRRTPVLDAVVGGHPATLKLELLQHAGSFKPRGAFASVLAASTRPERLVAASGGNHGLAVAHVGATLGIPAEIFVPATAPAVKVAGLRARGARVHQVGATYAEAYAASADAAAAPGALALHAYDAPLTVTGQGTLGRELEEQVVALGAEAPDTVVVAVGGGGLAGGVAAWFAGTPTRVVAVEPTGCPTLHAALAAGEPVAVAPGGVAADSLGASRIGAIGFAALRHATSVLVEDADVLDARRWLWDELRLVAEPGGAAAVAALRSGAYVPAPGERVAVVVCGANTDPSDLVREHRAGG</sequence>
<name>A0ABU3Q238_9ACTN</name>
<dbReference type="InterPro" id="IPR001926">
    <property type="entry name" value="TrpB-like_PALP"/>
</dbReference>
<dbReference type="EMBL" id="JAVYII010000010">
    <property type="protein sequence ID" value="MDT9595206.1"/>
    <property type="molecule type" value="Genomic_DNA"/>
</dbReference>
<dbReference type="PANTHER" id="PTHR48078">
    <property type="entry name" value="THREONINE DEHYDRATASE, MITOCHONDRIAL-RELATED"/>
    <property type="match status" value="1"/>
</dbReference>
<accession>A0ABU3Q238</accession>
<dbReference type="InterPro" id="IPR050147">
    <property type="entry name" value="Ser/Thr_Dehydratase"/>
</dbReference>
<keyword evidence="3" id="KW-0456">Lyase</keyword>
<reference evidence="5 6" key="1">
    <citation type="submission" date="2023-08" db="EMBL/GenBank/DDBJ databases">
        <title>Nocardioides seae sp. nov., a bacterium isolated from a soil.</title>
        <authorList>
            <person name="Wang X."/>
        </authorList>
    </citation>
    <scope>NUCLEOTIDE SEQUENCE [LARGE SCALE GENOMIC DNA]</scope>
    <source>
        <strain evidence="5 6">YZH12</strain>
    </source>
</reference>
<organism evidence="5 6">
    <name type="scientific">Nocardioides imazamoxiresistens</name>
    <dbReference type="NCBI Taxonomy" id="3231893"/>
    <lineage>
        <taxon>Bacteria</taxon>
        <taxon>Bacillati</taxon>
        <taxon>Actinomycetota</taxon>
        <taxon>Actinomycetes</taxon>
        <taxon>Propionibacteriales</taxon>
        <taxon>Nocardioidaceae</taxon>
        <taxon>Nocardioides</taxon>
    </lineage>
</organism>
<keyword evidence="2" id="KW-0663">Pyridoxal phosphate</keyword>
<evidence type="ECO:0000313" key="6">
    <source>
        <dbReference type="Proteomes" id="UP001268542"/>
    </source>
</evidence>
<dbReference type="Proteomes" id="UP001268542">
    <property type="component" value="Unassembled WGS sequence"/>
</dbReference>
<evidence type="ECO:0000259" key="4">
    <source>
        <dbReference type="Pfam" id="PF00291"/>
    </source>
</evidence>
<comment type="caution">
    <text evidence="5">The sequence shown here is derived from an EMBL/GenBank/DDBJ whole genome shotgun (WGS) entry which is preliminary data.</text>
</comment>
<proteinExistence type="predicted"/>